<dbReference type="EMBL" id="CP046400">
    <property type="protein sequence ID" value="QGY39614.1"/>
    <property type="molecule type" value="Genomic_DNA"/>
</dbReference>
<evidence type="ECO:0000313" key="2">
    <source>
        <dbReference type="Proteomes" id="UP000428328"/>
    </source>
</evidence>
<dbReference type="InterPro" id="IPR007362">
    <property type="entry name" value="DUF429"/>
</dbReference>
<keyword evidence="2" id="KW-1185">Reference proteome</keyword>
<evidence type="ECO:0000313" key="1">
    <source>
        <dbReference type="EMBL" id="QGY39614.1"/>
    </source>
</evidence>
<sequence length="240" mass="26381">MNFVGVDGCRGGWLSCRVEGREAVFAVRPDFEAVWREHGDARLLLVDIPIGLPGRLHAARKADAEARRVLGKRHSCVFSPGVRELAGCVTYSEACKANRKLTGKKISKQYWNIKNKVESVDSFLCATPSALRIVREAHPEVLFSLAGGGVSLPNKRTRDGQEARLAILQKFIMNIEGIVKEFLQKSPRSTFGTDDALDAAILAVAAQESRGKLRSLPDPPEQDDLGLPMAIWYHDFSSAP</sequence>
<name>A0A6I6JPQ3_9BACT</name>
<dbReference type="Proteomes" id="UP000428328">
    <property type="component" value="Chromosome"/>
</dbReference>
<dbReference type="RefSeq" id="WP_158946839.1">
    <property type="nucleotide sequence ID" value="NZ_CP046400.1"/>
</dbReference>
<accession>A0A6I6JPQ3</accession>
<gene>
    <name evidence="1" type="ORF">GM415_05600</name>
</gene>
<dbReference type="Pfam" id="PF04250">
    <property type="entry name" value="DUF429"/>
    <property type="match status" value="1"/>
</dbReference>
<dbReference type="KEGG" id="psel:GM415_05600"/>
<organism evidence="1 2">
    <name type="scientific">Pseudodesulfovibrio cashew</name>
    <dbReference type="NCBI Taxonomy" id="2678688"/>
    <lineage>
        <taxon>Bacteria</taxon>
        <taxon>Pseudomonadati</taxon>
        <taxon>Thermodesulfobacteriota</taxon>
        <taxon>Desulfovibrionia</taxon>
        <taxon>Desulfovibrionales</taxon>
        <taxon>Desulfovibrionaceae</taxon>
    </lineage>
</organism>
<proteinExistence type="predicted"/>
<dbReference type="AlphaFoldDB" id="A0A6I6JPQ3"/>
<protein>
    <submittedName>
        <fullName evidence="1">DUF429 domain-containing protein</fullName>
    </submittedName>
</protein>
<reference evidence="1 2" key="1">
    <citation type="submission" date="2019-11" db="EMBL/GenBank/DDBJ databases">
        <authorList>
            <person name="Zheng R.K."/>
            <person name="Sun C.M."/>
        </authorList>
    </citation>
    <scope>NUCLEOTIDE SEQUENCE [LARGE SCALE GENOMIC DNA]</scope>
    <source>
        <strain evidence="1 2">SRB007</strain>
    </source>
</reference>